<sequence>MEEMVKRCQVPAFGHWNWSFYDEDIPISQYFESRLFGGDHGGDLFKVLSPCKDQGFRHSFASSRITIGQKIALAFHRVYSFHFIHNDSKNPDTLRRDVIPESGYSSAMMCSWEDAAAGSVLDRRASSSFRILSISLILAVKTFVTRTDFKEHDHLLRA</sequence>
<accession>A0A8J5KGC7</accession>
<reference evidence="1 2" key="1">
    <citation type="submission" date="2020-08" db="EMBL/GenBank/DDBJ databases">
        <title>Plant Genome Project.</title>
        <authorList>
            <person name="Zhang R.-G."/>
        </authorList>
    </citation>
    <scope>NUCLEOTIDE SEQUENCE [LARGE SCALE GENOMIC DNA]</scope>
    <source>
        <tissue evidence="1">Rhizome</tissue>
    </source>
</reference>
<name>A0A8J5KGC7_ZINOF</name>
<dbReference type="AlphaFoldDB" id="A0A8J5KGC7"/>
<organism evidence="1 2">
    <name type="scientific">Zingiber officinale</name>
    <name type="common">Ginger</name>
    <name type="synonym">Amomum zingiber</name>
    <dbReference type="NCBI Taxonomy" id="94328"/>
    <lineage>
        <taxon>Eukaryota</taxon>
        <taxon>Viridiplantae</taxon>
        <taxon>Streptophyta</taxon>
        <taxon>Embryophyta</taxon>
        <taxon>Tracheophyta</taxon>
        <taxon>Spermatophyta</taxon>
        <taxon>Magnoliopsida</taxon>
        <taxon>Liliopsida</taxon>
        <taxon>Zingiberales</taxon>
        <taxon>Zingiberaceae</taxon>
        <taxon>Zingiber</taxon>
    </lineage>
</organism>
<protein>
    <submittedName>
        <fullName evidence="1">Uncharacterized protein</fullName>
    </submittedName>
</protein>
<keyword evidence="2" id="KW-1185">Reference proteome</keyword>
<comment type="caution">
    <text evidence="1">The sequence shown here is derived from an EMBL/GenBank/DDBJ whole genome shotgun (WGS) entry which is preliminary data.</text>
</comment>
<dbReference type="EMBL" id="JACMSC010000017">
    <property type="protein sequence ID" value="KAG6480119.1"/>
    <property type="molecule type" value="Genomic_DNA"/>
</dbReference>
<evidence type="ECO:0000313" key="1">
    <source>
        <dbReference type="EMBL" id="KAG6480119.1"/>
    </source>
</evidence>
<evidence type="ECO:0000313" key="2">
    <source>
        <dbReference type="Proteomes" id="UP000734854"/>
    </source>
</evidence>
<dbReference type="Proteomes" id="UP000734854">
    <property type="component" value="Unassembled WGS sequence"/>
</dbReference>
<proteinExistence type="predicted"/>
<gene>
    <name evidence="1" type="ORF">ZIOFF_063597</name>
</gene>